<dbReference type="CDD" id="cd04301">
    <property type="entry name" value="NAT_SF"/>
    <property type="match status" value="1"/>
</dbReference>
<dbReference type="EMBL" id="CP004145">
    <property type="protein sequence ID" value="AGO61651.1"/>
    <property type="molecule type" value="Genomic_DNA"/>
</dbReference>
<dbReference type="PANTHER" id="PTHR43420:SF12">
    <property type="entry name" value="N-ACETYLTRANSFERASE DOMAIN-CONTAINING PROTEIN"/>
    <property type="match status" value="1"/>
</dbReference>
<dbReference type="PANTHER" id="PTHR43420">
    <property type="entry name" value="ACETYLTRANSFERASE"/>
    <property type="match status" value="1"/>
</dbReference>
<dbReference type="AlphaFoldDB" id="S0ARP5"/>
<evidence type="ECO:0000259" key="3">
    <source>
        <dbReference type="PROSITE" id="PS51186"/>
    </source>
</evidence>
<sequence>MKLDNYRLNWEVILKKEIDFLSKKYPDLDIKGSYSSVIELLNENKIRYRIIMHKNELVGYAYIMDSTDKSDRLYADIGFTSPKKITEDRLKEIFEWLTGIASKEKKKLMLNPIINGNETSEKYLMDSGFKTIVRKRMVMDLNDYKYNKLDEKYDISGIDDINMDLYSDAEYEAFKYTSDKFLFSNKREDRLQTVVNLFKGEYGEIIKEVTVIIKNKGRISGAVVSSRLGFDRAFIVSIFVKRAYRKTGMGKYLLFTALNRLKALSYHYVFLWVNAENFAKDFYLHYGFKYDDYPDEVIYYLPNGK</sequence>
<dbReference type="InterPro" id="IPR050680">
    <property type="entry name" value="YpeA/RimI_acetyltransf"/>
</dbReference>
<evidence type="ECO:0000256" key="1">
    <source>
        <dbReference type="ARBA" id="ARBA00022679"/>
    </source>
</evidence>
<gene>
    <name evidence="4" type="ORF">FACI_IFERC00001G1671</name>
</gene>
<dbReference type="InterPro" id="IPR000182">
    <property type="entry name" value="GNAT_dom"/>
</dbReference>
<keyword evidence="1" id="KW-0808">Transferase</keyword>
<dbReference type="Proteomes" id="UP000014660">
    <property type="component" value="Chromosome"/>
</dbReference>
<evidence type="ECO:0000256" key="2">
    <source>
        <dbReference type="ARBA" id="ARBA00023315"/>
    </source>
</evidence>
<dbReference type="HOGENOM" id="CLU_923242_0_0_2"/>
<evidence type="ECO:0000313" key="5">
    <source>
        <dbReference type="Proteomes" id="UP000014660"/>
    </source>
</evidence>
<proteinExistence type="predicted"/>
<protein>
    <recommendedName>
        <fullName evidence="3">N-acetyltransferase domain-containing protein</fullName>
    </recommendedName>
</protein>
<dbReference type="Pfam" id="PF13673">
    <property type="entry name" value="Acetyltransf_10"/>
    <property type="match status" value="1"/>
</dbReference>
<dbReference type="Gene3D" id="3.40.630.30">
    <property type="match status" value="1"/>
</dbReference>
<name>S0ARP5_FERAC</name>
<dbReference type="PROSITE" id="PS51186">
    <property type="entry name" value="GNAT"/>
    <property type="match status" value="1"/>
</dbReference>
<reference evidence="4 5" key="1">
    <citation type="journal article" date="2007" name="Proc. Natl. Acad. Sci. U.S.A.">
        <title>Genome dynamics in a natural archaeal population.</title>
        <authorList>
            <person name="Allen E.E."/>
            <person name="Tyson G.W."/>
            <person name="Whitaker R.J."/>
            <person name="Detter J.C."/>
            <person name="Richardson P.M."/>
            <person name="Banfield J.F."/>
        </authorList>
    </citation>
    <scope>NUCLEOTIDE SEQUENCE [LARGE SCALE GENOMIC DNA]</scope>
    <source>
        <strain evidence="5">fer1</strain>
    </source>
</reference>
<dbReference type="KEGG" id="fac:FACI_IFERC01G1671"/>
<evidence type="ECO:0000313" key="4">
    <source>
        <dbReference type="EMBL" id="AGO61651.1"/>
    </source>
</evidence>
<feature type="domain" description="N-acetyltransferase" evidence="3">
    <location>
        <begin position="169"/>
        <end position="305"/>
    </location>
</feature>
<dbReference type="InterPro" id="IPR016181">
    <property type="entry name" value="Acyl_CoA_acyltransferase"/>
</dbReference>
<keyword evidence="5" id="KW-1185">Reference proteome</keyword>
<dbReference type="RefSeq" id="WP_009887707.1">
    <property type="nucleotide sequence ID" value="NC_021592.1"/>
</dbReference>
<keyword evidence="2" id="KW-0012">Acyltransferase</keyword>
<dbReference type="SUPFAM" id="SSF55729">
    <property type="entry name" value="Acyl-CoA N-acyltransferases (Nat)"/>
    <property type="match status" value="1"/>
</dbReference>
<organism evidence="4 5">
    <name type="scientific">Ferroplasma acidarmanus Fer1</name>
    <dbReference type="NCBI Taxonomy" id="333146"/>
    <lineage>
        <taxon>Archaea</taxon>
        <taxon>Methanobacteriati</taxon>
        <taxon>Thermoplasmatota</taxon>
        <taxon>Thermoplasmata</taxon>
        <taxon>Thermoplasmatales</taxon>
        <taxon>Ferroplasmaceae</taxon>
        <taxon>Ferroplasma</taxon>
    </lineage>
</organism>
<dbReference type="GeneID" id="16025857"/>
<dbReference type="GO" id="GO:0016747">
    <property type="term" value="F:acyltransferase activity, transferring groups other than amino-acyl groups"/>
    <property type="evidence" value="ECO:0007669"/>
    <property type="project" value="InterPro"/>
</dbReference>
<accession>S0ARP5</accession>